<evidence type="ECO:0000313" key="2">
    <source>
        <dbReference type="EMBL" id="CAE0421883.1"/>
    </source>
</evidence>
<proteinExistence type="predicted"/>
<keyword evidence="1" id="KW-0472">Membrane</keyword>
<reference evidence="2" key="1">
    <citation type="submission" date="2021-01" db="EMBL/GenBank/DDBJ databases">
        <authorList>
            <person name="Corre E."/>
            <person name="Pelletier E."/>
            <person name="Niang G."/>
            <person name="Scheremetjew M."/>
            <person name="Finn R."/>
            <person name="Kale V."/>
            <person name="Holt S."/>
            <person name="Cochrane G."/>
            <person name="Meng A."/>
            <person name="Brown T."/>
            <person name="Cohen L."/>
        </authorList>
    </citation>
    <scope>NUCLEOTIDE SEQUENCE</scope>
    <source>
        <strain evidence="2">CCMP127</strain>
    </source>
</reference>
<dbReference type="PANTHER" id="PTHR11852:SF0">
    <property type="entry name" value="PLATELET-ACTIVATING FACTOR ACETYLHYDROLASE IB SUBUNIT BETA HOMOLOG"/>
    <property type="match status" value="1"/>
</dbReference>
<dbReference type="SUPFAM" id="SSF52266">
    <property type="entry name" value="SGNH hydrolase"/>
    <property type="match status" value="1"/>
</dbReference>
<keyword evidence="1" id="KW-0812">Transmembrane</keyword>
<dbReference type="AlphaFoldDB" id="A0A7S3PDG7"/>
<sequence>MRTIVDSTIVFLNEKEGADDHESLFSTGDEKMVEPLEIGPLESSSRLQQKDWKRKLLFWVKRYPRAVIMVITLVMATFLSYAAYVYSQPPLVRHGATHDYTLIRSDYQFDKVNINHYCLFGDDESCDCESFKEPIPRPAEQGWTEVHEANKARISDERISDDISPEDYFFDLVFYGDDIVENLNGKASGRPIPEAKAITTYFNENFTYKGKQSNINSIAMGITGDSTANLLWRLKNGEMPNNLIANVFWLMIGSNDLSTGGCSEDATVLGILKVAEEIHATFPQSVIVIQALLPTTHRADGYLDRARHSFGLWPSIYSINDQLSRFCEARNFFVYFDANGLFLEDFSGSYRIKKALMPDFVHLSYEGWTVLGKAIQQEFRRIVLDEDQSNQIEYGDGTRNRRATLTRAGTMLERKPFRNVFAVSL</sequence>
<dbReference type="PANTHER" id="PTHR11852">
    <property type="entry name" value="PLATELET-ACTIVATING FACTOR ACETYLHYDROLASE"/>
    <property type="match status" value="1"/>
</dbReference>
<protein>
    <recommendedName>
        <fullName evidence="3">SGNH hydrolase-type esterase domain-containing protein</fullName>
    </recommendedName>
</protein>
<evidence type="ECO:0008006" key="3">
    <source>
        <dbReference type="Google" id="ProtNLM"/>
    </source>
</evidence>
<dbReference type="EMBL" id="HBIM01024926">
    <property type="protein sequence ID" value="CAE0421883.1"/>
    <property type="molecule type" value="Transcribed_RNA"/>
</dbReference>
<dbReference type="InterPro" id="IPR036514">
    <property type="entry name" value="SGNH_hydro_sf"/>
</dbReference>
<dbReference type="Gene3D" id="3.40.50.1110">
    <property type="entry name" value="SGNH hydrolase"/>
    <property type="match status" value="1"/>
</dbReference>
<gene>
    <name evidence="2" type="ORF">ACOF00016_LOCUS18500</name>
</gene>
<name>A0A7S3PDG7_9STRA</name>
<feature type="transmembrane region" description="Helical" evidence="1">
    <location>
        <begin position="63"/>
        <end position="84"/>
    </location>
</feature>
<accession>A0A7S3PDG7</accession>
<keyword evidence="1" id="KW-1133">Transmembrane helix</keyword>
<organism evidence="2">
    <name type="scientific">Amphora coffeiformis</name>
    <dbReference type="NCBI Taxonomy" id="265554"/>
    <lineage>
        <taxon>Eukaryota</taxon>
        <taxon>Sar</taxon>
        <taxon>Stramenopiles</taxon>
        <taxon>Ochrophyta</taxon>
        <taxon>Bacillariophyta</taxon>
        <taxon>Bacillariophyceae</taxon>
        <taxon>Bacillariophycidae</taxon>
        <taxon>Thalassiophysales</taxon>
        <taxon>Catenulaceae</taxon>
        <taxon>Amphora</taxon>
    </lineage>
</organism>
<evidence type="ECO:0000256" key="1">
    <source>
        <dbReference type="SAM" id="Phobius"/>
    </source>
</evidence>